<sequence>MVKQTVKVETKAGLESKDDTGQRRGDVIDEVQVGSPEVPTSENLDEHEVAVDPLRGTA</sequence>
<name>A0A8J2JHN5_9HEXA</name>
<protein>
    <submittedName>
        <fullName evidence="2">Uncharacterized protein</fullName>
    </submittedName>
</protein>
<evidence type="ECO:0000256" key="1">
    <source>
        <dbReference type="SAM" id="MobiDB-lite"/>
    </source>
</evidence>
<dbReference type="EMBL" id="CAJVCH010070033">
    <property type="protein sequence ID" value="CAG7720366.1"/>
    <property type="molecule type" value="Genomic_DNA"/>
</dbReference>
<dbReference type="Proteomes" id="UP000708208">
    <property type="component" value="Unassembled WGS sequence"/>
</dbReference>
<keyword evidence="3" id="KW-1185">Reference proteome</keyword>
<evidence type="ECO:0000313" key="2">
    <source>
        <dbReference type="EMBL" id="CAG7720366.1"/>
    </source>
</evidence>
<feature type="non-terminal residue" evidence="2">
    <location>
        <position position="58"/>
    </location>
</feature>
<accession>A0A8J2JHN5</accession>
<gene>
    <name evidence="2" type="ORF">AFUS01_LOCUS9646</name>
</gene>
<organism evidence="2 3">
    <name type="scientific">Allacma fusca</name>
    <dbReference type="NCBI Taxonomy" id="39272"/>
    <lineage>
        <taxon>Eukaryota</taxon>
        <taxon>Metazoa</taxon>
        <taxon>Ecdysozoa</taxon>
        <taxon>Arthropoda</taxon>
        <taxon>Hexapoda</taxon>
        <taxon>Collembola</taxon>
        <taxon>Symphypleona</taxon>
        <taxon>Sminthuridae</taxon>
        <taxon>Allacma</taxon>
    </lineage>
</organism>
<dbReference type="AlphaFoldDB" id="A0A8J2JHN5"/>
<feature type="compositionally biased region" description="Basic and acidic residues" evidence="1">
    <location>
        <begin position="1"/>
        <end position="27"/>
    </location>
</feature>
<proteinExistence type="predicted"/>
<feature type="region of interest" description="Disordered" evidence="1">
    <location>
        <begin position="1"/>
        <end position="58"/>
    </location>
</feature>
<evidence type="ECO:0000313" key="3">
    <source>
        <dbReference type="Proteomes" id="UP000708208"/>
    </source>
</evidence>
<reference evidence="2" key="1">
    <citation type="submission" date="2021-06" db="EMBL/GenBank/DDBJ databases">
        <authorList>
            <person name="Hodson N. C."/>
            <person name="Mongue J. A."/>
            <person name="Jaron S. K."/>
        </authorList>
    </citation>
    <scope>NUCLEOTIDE SEQUENCE</scope>
</reference>
<comment type="caution">
    <text evidence="2">The sequence shown here is derived from an EMBL/GenBank/DDBJ whole genome shotgun (WGS) entry which is preliminary data.</text>
</comment>